<feature type="domain" description="D-isomer specific 2-hydroxyacid dehydrogenase NAD-binding" evidence="7">
    <location>
        <begin position="124"/>
        <end position="295"/>
    </location>
</feature>
<dbReference type="EMBL" id="VSFF01000001">
    <property type="protein sequence ID" value="TYC18675.1"/>
    <property type="molecule type" value="Genomic_DNA"/>
</dbReference>
<reference evidence="8 9" key="1">
    <citation type="submission" date="2019-08" db="EMBL/GenBank/DDBJ databases">
        <title>Actinomadura sp. nov. CYP1-5 isolated from mountain soil.</title>
        <authorList>
            <person name="Songsumanus A."/>
            <person name="Kuncharoen N."/>
            <person name="Kudo T."/>
            <person name="Yuki M."/>
            <person name="Igarashi Y."/>
            <person name="Tanasupawat S."/>
        </authorList>
    </citation>
    <scope>NUCLEOTIDE SEQUENCE [LARGE SCALE GENOMIC DNA]</scope>
    <source>
        <strain evidence="8 9">GKU157</strain>
    </source>
</reference>
<dbReference type="GO" id="GO:0051287">
    <property type="term" value="F:NAD binding"/>
    <property type="evidence" value="ECO:0007669"/>
    <property type="project" value="InterPro"/>
</dbReference>
<dbReference type="GO" id="GO:0030267">
    <property type="term" value="F:glyoxylate reductase (NADPH) activity"/>
    <property type="evidence" value="ECO:0007669"/>
    <property type="project" value="TreeGrafter"/>
</dbReference>
<dbReference type="RefSeq" id="WP_148348049.1">
    <property type="nucleotide sequence ID" value="NZ_JBHSBF010000019.1"/>
</dbReference>
<comment type="similarity">
    <text evidence="1 4">Belongs to the D-isomer specific 2-hydroxyacid dehydrogenase family.</text>
</comment>
<dbReference type="SUPFAM" id="SSF51735">
    <property type="entry name" value="NAD(P)-binding Rossmann-fold domains"/>
    <property type="match status" value="1"/>
</dbReference>
<comment type="caution">
    <text evidence="8">The sequence shown here is derived from an EMBL/GenBank/DDBJ whole genome shotgun (WGS) entry which is preliminary data.</text>
</comment>
<dbReference type="InterPro" id="IPR050223">
    <property type="entry name" value="D-isomer_2-hydroxyacid_DH"/>
</dbReference>
<protein>
    <submittedName>
        <fullName evidence="8">Hydroxyacid dehydrogenase</fullName>
    </submittedName>
</protein>
<feature type="compositionally biased region" description="Acidic residues" evidence="5">
    <location>
        <begin position="16"/>
        <end position="39"/>
    </location>
</feature>
<accession>A0A5D0UM42</accession>
<feature type="domain" description="D-isomer specific 2-hydroxyacid dehydrogenase catalytic" evidence="6">
    <location>
        <begin position="40"/>
        <end position="326"/>
    </location>
</feature>
<dbReference type="Pfam" id="PF02826">
    <property type="entry name" value="2-Hacid_dh_C"/>
    <property type="match status" value="1"/>
</dbReference>
<dbReference type="Proteomes" id="UP000322634">
    <property type="component" value="Unassembled WGS sequence"/>
</dbReference>
<dbReference type="InterPro" id="IPR006139">
    <property type="entry name" value="D-isomer_2_OHA_DH_cat_dom"/>
</dbReference>
<dbReference type="GO" id="GO:0016618">
    <property type="term" value="F:hydroxypyruvate reductase [NAD(P)H] activity"/>
    <property type="evidence" value="ECO:0007669"/>
    <property type="project" value="TreeGrafter"/>
</dbReference>
<dbReference type="SUPFAM" id="SSF52283">
    <property type="entry name" value="Formate/glycerate dehydrogenase catalytic domain-like"/>
    <property type="match status" value="1"/>
</dbReference>
<dbReference type="InterPro" id="IPR006140">
    <property type="entry name" value="D-isomer_DH_NAD-bd"/>
</dbReference>
<dbReference type="PROSITE" id="PS00671">
    <property type="entry name" value="D_2_HYDROXYACID_DH_3"/>
    <property type="match status" value="1"/>
</dbReference>
<dbReference type="PANTHER" id="PTHR10996">
    <property type="entry name" value="2-HYDROXYACID DEHYDROGENASE-RELATED"/>
    <property type="match status" value="1"/>
</dbReference>
<dbReference type="Pfam" id="PF00389">
    <property type="entry name" value="2-Hacid_dh"/>
    <property type="match status" value="1"/>
</dbReference>
<evidence type="ECO:0000313" key="8">
    <source>
        <dbReference type="EMBL" id="TYC18675.1"/>
    </source>
</evidence>
<sequence length="327" mass="35962">MRVLLHYDTDHKATDYEDTDYEDTDYEDTDREDTDREEPDLDIVSCSEQDDARFAELLPETEVIWHVLRPLTAADMDRAPKLRLIQKLGTGVNTIDLDAAAERGIAVANMPGRNAQAVAETSLLLMLAALRKVVAFDARTRRGEGWPADRALVGGELAGRTVGLLGGGEIATLLRGMLEAIGAKVAYTSRRPRPGDPSWMELDDLLRASDIVSVHVPLTDETHHLLDARRLALLPRDAIVVNTARGAVIDEAALVAALTTGRLGGAGLDVFETEPVDAGNPLLKLDNVVVMPHVAWLTHETWDRYFAVAAENCRRLARGEELLHRVR</sequence>
<dbReference type="OrthoDB" id="9793626at2"/>
<feature type="region of interest" description="Disordered" evidence="5">
    <location>
        <begin position="15"/>
        <end position="39"/>
    </location>
</feature>
<evidence type="ECO:0000313" key="9">
    <source>
        <dbReference type="Proteomes" id="UP000322634"/>
    </source>
</evidence>
<dbReference type="InterPro" id="IPR029753">
    <property type="entry name" value="D-isomer_DH_CS"/>
</dbReference>
<dbReference type="PROSITE" id="PS00670">
    <property type="entry name" value="D_2_HYDROXYACID_DH_2"/>
    <property type="match status" value="1"/>
</dbReference>
<organism evidence="8 9">
    <name type="scientific">Actinomadura syzygii</name>
    <dbReference type="NCBI Taxonomy" id="1427538"/>
    <lineage>
        <taxon>Bacteria</taxon>
        <taxon>Bacillati</taxon>
        <taxon>Actinomycetota</taxon>
        <taxon>Actinomycetes</taxon>
        <taxon>Streptosporangiales</taxon>
        <taxon>Thermomonosporaceae</taxon>
        <taxon>Actinomadura</taxon>
    </lineage>
</organism>
<keyword evidence="9" id="KW-1185">Reference proteome</keyword>
<evidence type="ECO:0000259" key="7">
    <source>
        <dbReference type="Pfam" id="PF02826"/>
    </source>
</evidence>
<dbReference type="AlphaFoldDB" id="A0A5D0UM42"/>
<keyword evidence="3" id="KW-0520">NAD</keyword>
<evidence type="ECO:0000256" key="2">
    <source>
        <dbReference type="ARBA" id="ARBA00023002"/>
    </source>
</evidence>
<proteinExistence type="inferred from homology"/>
<name>A0A5D0UM42_9ACTN</name>
<evidence type="ECO:0000256" key="4">
    <source>
        <dbReference type="RuleBase" id="RU003719"/>
    </source>
</evidence>
<evidence type="ECO:0000256" key="5">
    <source>
        <dbReference type="SAM" id="MobiDB-lite"/>
    </source>
</evidence>
<evidence type="ECO:0000256" key="1">
    <source>
        <dbReference type="ARBA" id="ARBA00005854"/>
    </source>
</evidence>
<dbReference type="GO" id="GO:0005829">
    <property type="term" value="C:cytosol"/>
    <property type="evidence" value="ECO:0007669"/>
    <property type="project" value="TreeGrafter"/>
</dbReference>
<dbReference type="PANTHER" id="PTHR10996:SF178">
    <property type="entry name" value="2-HYDROXYACID DEHYDROGENASE YGL185C-RELATED"/>
    <property type="match status" value="1"/>
</dbReference>
<dbReference type="Gene3D" id="3.40.50.720">
    <property type="entry name" value="NAD(P)-binding Rossmann-like Domain"/>
    <property type="match status" value="2"/>
</dbReference>
<gene>
    <name evidence="8" type="ORF">FXF65_02690</name>
</gene>
<dbReference type="CDD" id="cd12175">
    <property type="entry name" value="2-Hacid_dh_11"/>
    <property type="match status" value="1"/>
</dbReference>
<dbReference type="InterPro" id="IPR036291">
    <property type="entry name" value="NAD(P)-bd_dom_sf"/>
</dbReference>
<dbReference type="FunFam" id="3.40.50.720:FF:000203">
    <property type="entry name" value="D-3-phosphoglycerate dehydrogenase (SerA)"/>
    <property type="match status" value="1"/>
</dbReference>
<keyword evidence="2 4" id="KW-0560">Oxidoreductase</keyword>
<evidence type="ECO:0000256" key="3">
    <source>
        <dbReference type="ARBA" id="ARBA00023027"/>
    </source>
</evidence>
<evidence type="ECO:0000259" key="6">
    <source>
        <dbReference type="Pfam" id="PF00389"/>
    </source>
</evidence>